<evidence type="ECO:0000256" key="2">
    <source>
        <dbReference type="ARBA" id="ARBA00022573"/>
    </source>
</evidence>
<protein>
    <submittedName>
        <fullName evidence="4">Precorrin-6A/cobalt-precorrin-6A reductase</fullName>
    </submittedName>
</protein>
<sequence length="257" mass="27411">MRVLILGGTTEASDLTRLLAADSRFDATISLAGRTANPKAQPVRTRIGGFGGADGLVAWLKQDATQAVVDATHPYADQISTNAVEACARLAIPLASIVRPAWELRPGDTWIPVASAEAAADALGPEPRRVFLTLGRLELGAFATAPHHHYIARTIDPPNDVPLPPDIRLFSGRGPFDCESETTLLAREKIDVLVSKNSGGAATYAKIEAARRLGIPLVMIARPNKPRGHGVESAEAAVIWLEHQRTHRTTSCSARGV</sequence>
<dbReference type="NCBIfam" id="NF005968">
    <property type="entry name" value="PRK08057.1-2"/>
    <property type="match status" value="1"/>
</dbReference>
<dbReference type="GO" id="GO:0009236">
    <property type="term" value="P:cobalamin biosynthetic process"/>
    <property type="evidence" value="ECO:0007669"/>
    <property type="project" value="UniProtKB-UniPathway"/>
</dbReference>
<keyword evidence="2" id="KW-0169">Cobalamin biosynthesis</keyword>
<accession>A0A1M6SA91</accession>
<dbReference type="UniPathway" id="UPA00148"/>
<dbReference type="EMBL" id="LT670844">
    <property type="protein sequence ID" value="SHK41684.1"/>
    <property type="molecule type" value="Genomic_DNA"/>
</dbReference>
<dbReference type="RefSeq" id="WP_079539272.1">
    <property type="nucleotide sequence ID" value="NZ_LT670844.1"/>
</dbReference>
<evidence type="ECO:0000313" key="4">
    <source>
        <dbReference type="EMBL" id="SHK41684.1"/>
    </source>
</evidence>
<dbReference type="Proteomes" id="UP000189935">
    <property type="component" value="Chromosome I"/>
</dbReference>
<dbReference type="InterPro" id="IPR003723">
    <property type="entry name" value="Precorrin-6x_reduct"/>
</dbReference>
<proteinExistence type="predicted"/>
<gene>
    <name evidence="4" type="ORF">SAMN05444159_3206</name>
</gene>
<reference evidence="4 5" key="1">
    <citation type="submission" date="2016-11" db="EMBL/GenBank/DDBJ databases">
        <authorList>
            <person name="Jaros S."/>
            <person name="Januszkiewicz K."/>
            <person name="Wedrychowicz H."/>
        </authorList>
    </citation>
    <scope>NUCLEOTIDE SEQUENCE [LARGE SCALE GENOMIC DNA]</scope>
    <source>
        <strain evidence="4 5">GAS499</strain>
    </source>
</reference>
<dbReference type="PROSITE" id="PS51014">
    <property type="entry name" value="COBK_CBIJ"/>
    <property type="match status" value="1"/>
</dbReference>
<keyword evidence="3" id="KW-0560">Oxidoreductase</keyword>
<name>A0A1M6SA91_9BRAD</name>
<evidence type="ECO:0000313" key="5">
    <source>
        <dbReference type="Proteomes" id="UP000189935"/>
    </source>
</evidence>
<organism evidence="4 5">
    <name type="scientific">Bradyrhizobium lablabi</name>
    <dbReference type="NCBI Taxonomy" id="722472"/>
    <lineage>
        <taxon>Bacteria</taxon>
        <taxon>Pseudomonadati</taxon>
        <taxon>Pseudomonadota</taxon>
        <taxon>Alphaproteobacteria</taxon>
        <taxon>Hyphomicrobiales</taxon>
        <taxon>Nitrobacteraceae</taxon>
        <taxon>Bradyrhizobium</taxon>
    </lineage>
</organism>
<dbReference type="GO" id="GO:0016994">
    <property type="term" value="F:precorrin-6A reductase activity"/>
    <property type="evidence" value="ECO:0007669"/>
    <property type="project" value="InterPro"/>
</dbReference>
<evidence type="ECO:0000256" key="1">
    <source>
        <dbReference type="ARBA" id="ARBA00004953"/>
    </source>
</evidence>
<comment type="pathway">
    <text evidence="1">Cofactor biosynthesis; adenosylcobalamin biosynthesis.</text>
</comment>
<dbReference type="AlphaFoldDB" id="A0A1M6SA91"/>
<dbReference type="PANTHER" id="PTHR36925:SF1">
    <property type="entry name" value="COBALT-PRECORRIN-6A REDUCTASE"/>
    <property type="match status" value="1"/>
</dbReference>
<dbReference type="Pfam" id="PF02571">
    <property type="entry name" value="CbiJ"/>
    <property type="match status" value="1"/>
</dbReference>
<evidence type="ECO:0000256" key="3">
    <source>
        <dbReference type="ARBA" id="ARBA00023002"/>
    </source>
</evidence>
<dbReference type="NCBIfam" id="TIGR00715">
    <property type="entry name" value="precor6x_red"/>
    <property type="match status" value="1"/>
</dbReference>
<dbReference type="PANTHER" id="PTHR36925">
    <property type="entry name" value="COBALT-PRECORRIN-6A REDUCTASE"/>
    <property type="match status" value="1"/>
</dbReference>
<dbReference type="OrthoDB" id="5183775at2"/>